<dbReference type="GO" id="GO:0005737">
    <property type="term" value="C:cytoplasm"/>
    <property type="evidence" value="ECO:0007669"/>
    <property type="project" value="TreeGrafter"/>
</dbReference>
<keyword evidence="4" id="KW-0227">DNA damage</keyword>
<dbReference type="Gene3D" id="1.10.1670.40">
    <property type="match status" value="1"/>
</dbReference>
<comment type="catalytic activity">
    <reaction evidence="1">
        <text>Hydrolysis of alkylated DNA, releasing 3-methyladenine, 3-methylguanine, 7-methylguanine and 7-methyladenine.</text>
        <dbReference type="EC" id="3.2.2.21"/>
    </reaction>
</comment>
<dbReference type="Proteomes" id="UP000192761">
    <property type="component" value="Unassembled WGS sequence"/>
</dbReference>
<dbReference type="EC" id="3.2.2.21" evidence="3"/>
<dbReference type="InterPro" id="IPR051912">
    <property type="entry name" value="Alkylbase_DNA_Glycosylase/TA"/>
</dbReference>
<evidence type="ECO:0000256" key="2">
    <source>
        <dbReference type="ARBA" id="ARBA00010817"/>
    </source>
</evidence>
<reference evidence="7 8" key="1">
    <citation type="submission" date="2017-04" db="EMBL/GenBank/DDBJ databases">
        <authorList>
            <person name="Afonso C.L."/>
            <person name="Miller P.J."/>
            <person name="Scott M.A."/>
            <person name="Spackman E."/>
            <person name="Goraichik I."/>
            <person name="Dimitrov K.M."/>
            <person name="Suarez D.L."/>
            <person name="Swayne D.E."/>
        </authorList>
    </citation>
    <scope>NUCLEOTIDE SEQUENCE [LARGE SCALE GENOMIC DNA]</scope>
    <source>
        <strain evidence="7 8">DSM 23236</strain>
    </source>
</reference>
<dbReference type="GO" id="GO:0008725">
    <property type="term" value="F:DNA-3-methyladenine glycosylase activity"/>
    <property type="evidence" value="ECO:0007669"/>
    <property type="project" value="TreeGrafter"/>
</dbReference>
<dbReference type="GO" id="GO:0043916">
    <property type="term" value="F:DNA-7-methylguanine glycosylase activity"/>
    <property type="evidence" value="ECO:0007669"/>
    <property type="project" value="TreeGrafter"/>
</dbReference>
<dbReference type="InterPro" id="IPR011257">
    <property type="entry name" value="DNA_glycosylase"/>
</dbReference>
<keyword evidence="5" id="KW-0234">DNA repair</keyword>
<dbReference type="Gene3D" id="1.10.340.30">
    <property type="entry name" value="Hypothetical protein, domain 2"/>
    <property type="match status" value="1"/>
</dbReference>
<evidence type="ECO:0000313" key="8">
    <source>
        <dbReference type="Proteomes" id="UP000192761"/>
    </source>
</evidence>
<organism evidence="7 8">
    <name type="scientific">Andreprevotia lacus DSM 23236</name>
    <dbReference type="NCBI Taxonomy" id="1121001"/>
    <lineage>
        <taxon>Bacteria</taxon>
        <taxon>Pseudomonadati</taxon>
        <taxon>Pseudomonadota</taxon>
        <taxon>Betaproteobacteria</taxon>
        <taxon>Neisseriales</taxon>
        <taxon>Chitinibacteraceae</taxon>
        <taxon>Andreprevotia</taxon>
    </lineage>
</organism>
<evidence type="ECO:0000256" key="5">
    <source>
        <dbReference type="ARBA" id="ARBA00023204"/>
    </source>
</evidence>
<proteinExistence type="inferred from homology"/>
<dbReference type="PANTHER" id="PTHR43003">
    <property type="entry name" value="DNA-3-METHYLADENINE GLYCOSYLASE"/>
    <property type="match status" value="1"/>
</dbReference>
<dbReference type="GO" id="GO:0006285">
    <property type="term" value="P:base-excision repair, AP site formation"/>
    <property type="evidence" value="ECO:0007669"/>
    <property type="project" value="TreeGrafter"/>
</dbReference>
<dbReference type="GO" id="GO:0032993">
    <property type="term" value="C:protein-DNA complex"/>
    <property type="evidence" value="ECO:0007669"/>
    <property type="project" value="TreeGrafter"/>
</dbReference>
<evidence type="ECO:0000259" key="6">
    <source>
        <dbReference type="SMART" id="SM00478"/>
    </source>
</evidence>
<evidence type="ECO:0000313" key="7">
    <source>
        <dbReference type="EMBL" id="SMC25307.1"/>
    </source>
</evidence>
<dbReference type="Pfam" id="PF00730">
    <property type="entry name" value="HhH-GPD"/>
    <property type="match status" value="1"/>
</dbReference>
<name>A0A1W1XN76_9NEIS</name>
<dbReference type="FunFam" id="1.10.340.30:FF:000004">
    <property type="entry name" value="DNA-3-methyladenine glycosylase II"/>
    <property type="match status" value="1"/>
</dbReference>
<dbReference type="OrthoDB" id="9811249at2"/>
<dbReference type="RefSeq" id="WP_084090769.1">
    <property type="nucleotide sequence ID" value="NZ_FWXD01000011.1"/>
</dbReference>
<evidence type="ECO:0000256" key="3">
    <source>
        <dbReference type="ARBA" id="ARBA00012000"/>
    </source>
</evidence>
<comment type="similarity">
    <text evidence="2">Belongs to the alkylbase DNA glycosidase AlkA family.</text>
</comment>
<dbReference type="SUPFAM" id="SSF48150">
    <property type="entry name" value="DNA-glycosylase"/>
    <property type="match status" value="1"/>
</dbReference>
<dbReference type="CDD" id="cd00056">
    <property type="entry name" value="ENDO3c"/>
    <property type="match status" value="1"/>
</dbReference>
<dbReference type="EMBL" id="FWXD01000011">
    <property type="protein sequence ID" value="SMC25307.1"/>
    <property type="molecule type" value="Genomic_DNA"/>
</dbReference>
<protein>
    <recommendedName>
        <fullName evidence="3">DNA-3-methyladenine glycosylase II</fullName>
        <ecNumber evidence="3">3.2.2.21</ecNumber>
    </recommendedName>
</protein>
<keyword evidence="8" id="KW-1185">Reference proteome</keyword>
<dbReference type="GO" id="GO:0032131">
    <property type="term" value="F:alkylated DNA binding"/>
    <property type="evidence" value="ECO:0007669"/>
    <property type="project" value="TreeGrafter"/>
</dbReference>
<dbReference type="InterPro" id="IPR003265">
    <property type="entry name" value="HhH-GPD_domain"/>
</dbReference>
<dbReference type="GO" id="GO:0006307">
    <property type="term" value="P:DNA alkylation repair"/>
    <property type="evidence" value="ECO:0007669"/>
    <property type="project" value="TreeGrafter"/>
</dbReference>
<evidence type="ECO:0000256" key="4">
    <source>
        <dbReference type="ARBA" id="ARBA00022763"/>
    </source>
</evidence>
<feature type="domain" description="HhH-GPD" evidence="6">
    <location>
        <begin position="50"/>
        <end position="202"/>
    </location>
</feature>
<dbReference type="AlphaFoldDB" id="A0A1W1XN76"/>
<accession>A0A1W1XN76</accession>
<dbReference type="PANTHER" id="PTHR43003:SF5">
    <property type="entry name" value="DNA-3-METHYLADENINE GLYCOSYLASE"/>
    <property type="match status" value="1"/>
</dbReference>
<dbReference type="SMART" id="SM00478">
    <property type="entry name" value="ENDO3c"/>
    <property type="match status" value="1"/>
</dbReference>
<sequence length="208" mass="23387">MVVGKPAYWDEACAALSTADPVLARLIATYPQISLEGRGDPFQTLARSIVGQQISVKAADSVWRKTIALLGAMESPLVLARSLDELRSCGLSLRKAEYLQDLARHHAAGRLNPADWADWDDEAVIKELTSIRGIGRWTAEMFLMFHLLRPNILPLDDIGLINAIALNYHEGERLGKAECRKLAERWQPWCTVATWYFWRSLEPVPVSY</sequence>
<dbReference type="STRING" id="1121001.SAMN02745857_02115"/>
<gene>
    <name evidence="7" type="ORF">SAMN02745857_02115</name>
</gene>
<evidence type="ECO:0000256" key="1">
    <source>
        <dbReference type="ARBA" id="ARBA00000086"/>
    </source>
</evidence>